<evidence type="ECO:0000259" key="1">
    <source>
        <dbReference type="PROSITE" id="PS50144"/>
    </source>
</evidence>
<dbReference type="AlphaFoldDB" id="A0AAV4W218"/>
<gene>
    <name evidence="2" type="ORF">CDAR_114191</name>
</gene>
<reference evidence="2 3" key="1">
    <citation type="submission" date="2021-06" db="EMBL/GenBank/DDBJ databases">
        <title>Caerostris darwini draft genome.</title>
        <authorList>
            <person name="Kono N."/>
            <person name="Arakawa K."/>
        </authorList>
    </citation>
    <scope>NUCLEOTIDE SEQUENCE [LARGE SCALE GENOMIC DNA]</scope>
</reference>
<organism evidence="2 3">
    <name type="scientific">Caerostris darwini</name>
    <dbReference type="NCBI Taxonomy" id="1538125"/>
    <lineage>
        <taxon>Eukaryota</taxon>
        <taxon>Metazoa</taxon>
        <taxon>Ecdysozoa</taxon>
        <taxon>Arthropoda</taxon>
        <taxon>Chelicerata</taxon>
        <taxon>Arachnida</taxon>
        <taxon>Araneae</taxon>
        <taxon>Araneomorphae</taxon>
        <taxon>Entelegynae</taxon>
        <taxon>Araneoidea</taxon>
        <taxon>Araneidae</taxon>
        <taxon>Caerostris</taxon>
    </lineage>
</organism>
<accession>A0AAV4W218</accession>
<evidence type="ECO:0000313" key="2">
    <source>
        <dbReference type="EMBL" id="GIY75723.1"/>
    </source>
</evidence>
<dbReference type="EMBL" id="BPLQ01013882">
    <property type="protein sequence ID" value="GIY75723.1"/>
    <property type="molecule type" value="Genomic_DNA"/>
</dbReference>
<dbReference type="InterPro" id="IPR002083">
    <property type="entry name" value="MATH/TRAF_dom"/>
</dbReference>
<dbReference type="SUPFAM" id="SSF49599">
    <property type="entry name" value="TRAF domain-like"/>
    <property type="match status" value="1"/>
</dbReference>
<dbReference type="CDD" id="cd00121">
    <property type="entry name" value="MATH"/>
    <property type="match status" value="1"/>
</dbReference>
<name>A0AAV4W218_9ARAC</name>
<dbReference type="Gene3D" id="2.60.210.10">
    <property type="entry name" value="Apoptosis, Tumor Necrosis Factor Receptor Associated Protein 2, Chain A"/>
    <property type="match status" value="1"/>
</dbReference>
<dbReference type="PROSITE" id="PS50144">
    <property type="entry name" value="MATH"/>
    <property type="match status" value="1"/>
</dbReference>
<protein>
    <recommendedName>
        <fullName evidence="1">MATH domain-containing protein</fullName>
    </recommendedName>
</protein>
<keyword evidence="3" id="KW-1185">Reference proteome</keyword>
<proteinExistence type="predicted"/>
<comment type="caution">
    <text evidence="2">The sequence shown here is derived from an EMBL/GenBank/DDBJ whole genome shotgun (WGS) entry which is preliminary data.</text>
</comment>
<feature type="domain" description="MATH" evidence="1">
    <location>
        <begin position="1"/>
        <end position="99"/>
    </location>
</feature>
<dbReference type="Proteomes" id="UP001054837">
    <property type="component" value="Unassembled WGS sequence"/>
</dbReference>
<dbReference type="InterPro" id="IPR008974">
    <property type="entry name" value="TRAF-like"/>
</dbReference>
<evidence type="ECO:0000313" key="3">
    <source>
        <dbReference type="Proteomes" id="UP001054837"/>
    </source>
</evidence>
<sequence length="138" mass="16159">MNGKDTKWKLRIYPRGSCIADCIGLFLCRENDVECPENIDLNFKMKIVSENKIVQSGNSIFKTKEMARDFPMFIKTEDVIINRRSEILPQDVLTIHCTIRRNDGKDIEAGQFNALTDIKVTRRSFVWENKRLLQFEDK</sequence>